<reference evidence="1" key="1">
    <citation type="journal article" date="2019" name="bioRxiv">
        <title>The Genome of the Zebra Mussel, Dreissena polymorpha: A Resource for Invasive Species Research.</title>
        <authorList>
            <person name="McCartney M.A."/>
            <person name="Auch B."/>
            <person name="Kono T."/>
            <person name="Mallez S."/>
            <person name="Zhang Y."/>
            <person name="Obille A."/>
            <person name="Becker A."/>
            <person name="Abrahante J.E."/>
            <person name="Garbe J."/>
            <person name="Badalamenti J.P."/>
            <person name="Herman A."/>
            <person name="Mangelson H."/>
            <person name="Liachko I."/>
            <person name="Sullivan S."/>
            <person name="Sone E.D."/>
            <person name="Koren S."/>
            <person name="Silverstein K.A.T."/>
            <person name="Beckman K.B."/>
            <person name="Gohl D.M."/>
        </authorList>
    </citation>
    <scope>NUCLEOTIDE SEQUENCE</scope>
    <source>
        <strain evidence="1">Duluth1</strain>
        <tissue evidence="1">Whole animal</tissue>
    </source>
</reference>
<organism evidence="1 2">
    <name type="scientific">Dreissena polymorpha</name>
    <name type="common">Zebra mussel</name>
    <name type="synonym">Mytilus polymorpha</name>
    <dbReference type="NCBI Taxonomy" id="45954"/>
    <lineage>
        <taxon>Eukaryota</taxon>
        <taxon>Metazoa</taxon>
        <taxon>Spiralia</taxon>
        <taxon>Lophotrochozoa</taxon>
        <taxon>Mollusca</taxon>
        <taxon>Bivalvia</taxon>
        <taxon>Autobranchia</taxon>
        <taxon>Heteroconchia</taxon>
        <taxon>Euheterodonta</taxon>
        <taxon>Imparidentia</taxon>
        <taxon>Neoheterodontei</taxon>
        <taxon>Myida</taxon>
        <taxon>Dreissenoidea</taxon>
        <taxon>Dreissenidae</taxon>
        <taxon>Dreissena</taxon>
    </lineage>
</organism>
<dbReference type="EMBL" id="JAIWYP010000006">
    <property type="protein sequence ID" value="KAH3814478.1"/>
    <property type="molecule type" value="Genomic_DNA"/>
</dbReference>
<proteinExistence type="predicted"/>
<keyword evidence="2" id="KW-1185">Reference proteome</keyword>
<dbReference type="Proteomes" id="UP000828390">
    <property type="component" value="Unassembled WGS sequence"/>
</dbReference>
<evidence type="ECO:0000313" key="2">
    <source>
        <dbReference type="Proteomes" id="UP000828390"/>
    </source>
</evidence>
<accession>A0A9D4GCQ8</accession>
<gene>
    <name evidence="1" type="ORF">DPMN_142979</name>
</gene>
<name>A0A9D4GCQ8_DREPO</name>
<reference evidence="1" key="2">
    <citation type="submission" date="2020-11" db="EMBL/GenBank/DDBJ databases">
        <authorList>
            <person name="McCartney M.A."/>
            <person name="Auch B."/>
            <person name="Kono T."/>
            <person name="Mallez S."/>
            <person name="Becker A."/>
            <person name="Gohl D.M."/>
            <person name="Silverstein K.A.T."/>
            <person name="Koren S."/>
            <person name="Bechman K.B."/>
            <person name="Herman A."/>
            <person name="Abrahante J.E."/>
            <person name="Garbe J."/>
        </authorList>
    </citation>
    <scope>NUCLEOTIDE SEQUENCE</scope>
    <source>
        <strain evidence="1">Duluth1</strain>
        <tissue evidence="1">Whole animal</tissue>
    </source>
</reference>
<protein>
    <submittedName>
        <fullName evidence="1">Uncharacterized protein</fullName>
    </submittedName>
</protein>
<dbReference type="AlphaFoldDB" id="A0A9D4GCQ8"/>
<comment type="caution">
    <text evidence="1">The sequence shown here is derived from an EMBL/GenBank/DDBJ whole genome shotgun (WGS) entry which is preliminary data.</text>
</comment>
<evidence type="ECO:0000313" key="1">
    <source>
        <dbReference type="EMBL" id="KAH3814478.1"/>
    </source>
</evidence>
<sequence>MLVPPIRSIYVISESQDGDGSFTAGDRGVVVMESTPHYLLKEKIEQDGVKQTTLTDAH</sequence>